<dbReference type="PANTHER" id="PTHR30265">
    <property type="entry name" value="RHO-INTERACTING TRANSCRIPTION TERMINATION FACTOR NUSG"/>
    <property type="match status" value="1"/>
</dbReference>
<dbReference type="Pfam" id="PF02357">
    <property type="entry name" value="NusG"/>
    <property type="match status" value="1"/>
</dbReference>
<evidence type="ECO:0000256" key="1">
    <source>
        <dbReference type="ARBA" id="ARBA00022472"/>
    </source>
</evidence>
<keyword evidence="10" id="KW-1185">Reference proteome</keyword>
<keyword evidence="1 5" id="KW-0806">Transcription termination</keyword>
<feature type="domain" description="NusG-like N-terminal" evidence="8">
    <location>
        <begin position="24"/>
        <end position="139"/>
    </location>
</feature>
<evidence type="ECO:0000256" key="5">
    <source>
        <dbReference type="HAMAP-Rule" id="MF_00948"/>
    </source>
</evidence>
<evidence type="ECO:0000259" key="8">
    <source>
        <dbReference type="SMART" id="SM00738"/>
    </source>
</evidence>
<keyword evidence="2 5" id="KW-0889">Transcription antitermination</keyword>
<evidence type="ECO:0000313" key="10">
    <source>
        <dbReference type="Proteomes" id="UP001170651"/>
    </source>
</evidence>
<dbReference type="SMART" id="SM00738">
    <property type="entry name" value="NGN"/>
    <property type="match status" value="1"/>
</dbReference>
<proteinExistence type="inferred from homology"/>
<protein>
    <recommendedName>
        <fullName evidence="5 6">Transcription termination/antitermination protein NusG</fullName>
    </recommendedName>
</protein>
<comment type="function">
    <text evidence="5 7">Participates in transcription elongation, termination and antitermination.</text>
</comment>
<reference evidence="9 10" key="1">
    <citation type="journal article" date="2023" name="Int. J. Syst. Evol. Microbiol.">
        <title>The observation of taxonomic boundaries for the 16SrII and 16SrXXV phytoplasmas using genome-based delimitation.</title>
        <authorList>
            <person name="Rodrigues Jardim B."/>
            <person name="Tran-Nguyen L.T.T."/>
            <person name="Gambley C."/>
            <person name="Al-Sadi A.M."/>
            <person name="Al-Subhi A.M."/>
            <person name="Foissac X."/>
            <person name="Salar P."/>
            <person name="Cai H."/>
            <person name="Yang J.Y."/>
            <person name="Davis R."/>
            <person name="Jones L."/>
            <person name="Rodoni B."/>
            <person name="Constable F.E."/>
        </authorList>
    </citation>
    <scope>NUCLEOTIDE SEQUENCE [LARGE SCALE GENOMIC DNA]</scope>
    <source>
        <strain evidence="9">BAWM-OMN-P26</strain>
    </source>
</reference>
<organism evidence="9 10">
    <name type="scientific">Candidatus Phytoplasma australasiaticum subsp. australasiaticum</name>
    <dbReference type="NCBI Taxonomy" id="2832407"/>
    <lineage>
        <taxon>Bacteria</taxon>
        <taxon>Bacillati</taxon>
        <taxon>Mycoplasmatota</taxon>
        <taxon>Mollicutes</taxon>
        <taxon>Acholeplasmatales</taxon>
        <taxon>Acholeplasmataceae</taxon>
        <taxon>Candidatus Phytoplasma</taxon>
        <taxon>16SrII (Peanut WB group)</taxon>
        <taxon>Candidatus Phytoplasma australasiaticum</taxon>
    </lineage>
</organism>
<dbReference type="Gene3D" id="2.30.30.30">
    <property type="match status" value="1"/>
</dbReference>
<dbReference type="Gene3D" id="3.30.70.940">
    <property type="entry name" value="NusG, N-terminal domain"/>
    <property type="match status" value="1"/>
</dbReference>
<dbReference type="Proteomes" id="UP001170651">
    <property type="component" value="Unassembled WGS sequence"/>
</dbReference>
<dbReference type="EMBL" id="JAOSIW010000002">
    <property type="protein sequence ID" value="MDO8054358.1"/>
    <property type="molecule type" value="Genomic_DNA"/>
</dbReference>
<dbReference type="InterPro" id="IPR047050">
    <property type="entry name" value="NGN"/>
</dbReference>
<evidence type="ECO:0000256" key="7">
    <source>
        <dbReference type="RuleBase" id="RU000538"/>
    </source>
</evidence>
<dbReference type="GO" id="GO:0006354">
    <property type="term" value="P:DNA-templated transcription elongation"/>
    <property type="evidence" value="ECO:0007669"/>
    <property type="project" value="UniProtKB-UniRule"/>
</dbReference>
<dbReference type="GO" id="GO:0032784">
    <property type="term" value="P:regulation of DNA-templated transcription elongation"/>
    <property type="evidence" value="ECO:0007669"/>
    <property type="project" value="InterPro"/>
</dbReference>
<evidence type="ECO:0000313" key="9">
    <source>
        <dbReference type="EMBL" id="MDO8054358.1"/>
    </source>
</evidence>
<dbReference type="GO" id="GO:0005829">
    <property type="term" value="C:cytosol"/>
    <property type="evidence" value="ECO:0007669"/>
    <property type="project" value="TreeGrafter"/>
</dbReference>
<dbReference type="PROSITE" id="PS01014">
    <property type="entry name" value="NUSG"/>
    <property type="match status" value="1"/>
</dbReference>
<evidence type="ECO:0000256" key="3">
    <source>
        <dbReference type="ARBA" id="ARBA00023015"/>
    </source>
</evidence>
<dbReference type="SUPFAM" id="SSF50104">
    <property type="entry name" value="Translation proteins SH3-like domain"/>
    <property type="match status" value="1"/>
</dbReference>
<gene>
    <name evidence="5 9" type="primary">nusG</name>
    <name evidence="9" type="ORF">OC696_00515</name>
</gene>
<dbReference type="RefSeq" id="WP_193622129.1">
    <property type="nucleotide sequence ID" value="NZ_JALQCT010000003.1"/>
</dbReference>
<dbReference type="GO" id="GO:0031564">
    <property type="term" value="P:transcription antitermination"/>
    <property type="evidence" value="ECO:0007669"/>
    <property type="project" value="UniProtKB-UniRule"/>
</dbReference>
<dbReference type="InterPro" id="IPR006645">
    <property type="entry name" value="NGN-like_dom"/>
</dbReference>
<evidence type="ECO:0000256" key="4">
    <source>
        <dbReference type="ARBA" id="ARBA00023163"/>
    </source>
</evidence>
<dbReference type="HAMAP" id="MF_00948">
    <property type="entry name" value="NusG"/>
    <property type="match status" value="1"/>
</dbReference>
<dbReference type="InterPro" id="IPR008991">
    <property type="entry name" value="Translation_prot_SH3-like_sf"/>
</dbReference>
<sequence length="203" mass="23053">MKSKIKNNKILDNNAFGEDENSFQSKWYILQTQSGYEKVVQQDLLKIANSGIGISSLIHEVICPTEKHIKIKADGTKQEIEKKIYIGYIFIKMIMTNQSWFIVRNIPKVTGFLGSIKKEKGSKPIPLSESEINPILLKMGIISKPNYDHLINKQVQIINGSFTGQVGRVSLVDYERDKVMVEIDLFGRATPIEISFSSFKEIN</sequence>
<accession>A0A9K3STN8</accession>
<dbReference type="CDD" id="cd09891">
    <property type="entry name" value="NGN_Bact_1"/>
    <property type="match status" value="1"/>
</dbReference>
<keyword evidence="4 5" id="KW-0804">Transcription</keyword>
<dbReference type="InterPro" id="IPR001062">
    <property type="entry name" value="Transcrpt_antiterm_NusG"/>
</dbReference>
<dbReference type="InterPro" id="IPR015869">
    <property type="entry name" value="Transcrpt_antiterm_NusG_bac_CS"/>
</dbReference>
<dbReference type="SUPFAM" id="SSF82679">
    <property type="entry name" value="N-utilization substance G protein NusG, N-terminal domain"/>
    <property type="match status" value="1"/>
</dbReference>
<dbReference type="InterPro" id="IPR043425">
    <property type="entry name" value="NusG-like"/>
</dbReference>
<dbReference type="NCBIfam" id="TIGR00922">
    <property type="entry name" value="nusG"/>
    <property type="match status" value="1"/>
</dbReference>
<evidence type="ECO:0000256" key="2">
    <source>
        <dbReference type="ARBA" id="ARBA00022814"/>
    </source>
</evidence>
<dbReference type="AlphaFoldDB" id="A0A9K3STN8"/>
<comment type="similarity">
    <text evidence="5 7">Belongs to the NusG family.</text>
</comment>
<dbReference type="GO" id="GO:0006353">
    <property type="term" value="P:DNA-templated transcription termination"/>
    <property type="evidence" value="ECO:0007669"/>
    <property type="project" value="UniProtKB-UniRule"/>
</dbReference>
<dbReference type="PANTHER" id="PTHR30265:SF2">
    <property type="entry name" value="TRANSCRIPTION TERMINATION_ANTITERMINATION PROTEIN NUSG"/>
    <property type="match status" value="1"/>
</dbReference>
<dbReference type="CDD" id="cd06091">
    <property type="entry name" value="KOW_NusG"/>
    <property type="match status" value="1"/>
</dbReference>
<dbReference type="InterPro" id="IPR036735">
    <property type="entry name" value="NGN_dom_sf"/>
</dbReference>
<comment type="caution">
    <text evidence="9">The sequence shown here is derived from an EMBL/GenBank/DDBJ whole genome shotgun (WGS) entry which is preliminary data.</text>
</comment>
<dbReference type="PRINTS" id="PR00338">
    <property type="entry name" value="NUSGTNSCPFCT"/>
</dbReference>
<dbReference type="InterPro" id="IPR014722">
    <property type="entry name" value="Rib_uL2_dom2"/>
</dbReference>
<evidence type="ECO:0000256" key="6">
    <source>
        <dbReference type="NCBIfam" id="TIGR00922"/>
    </source>
</evidence>
<keyword evidence="3 5" id="KW-0805">Transcription regulation</keyword>
<name>A0A9K3STN8_9MOLU</name>